<dbReference type="Pfam" id="PF05389">
    <property type="entry name" value="MecA"/>
    <property type="match status" value="1"/>
</dbReference>
<dbReference type="EMBL" id="WBXO01000001">
    <property type="protein sequence ID" value="KAB2954328.1"/>
    <property type="molecule type" value="Genomic_DNA"/>
</dbReference>
<gene>
    <name evidence="2" type="ORF">F9B85_01150</name>
</gene>
<reference evidence="2 3" key="1">
    <citation type="submission" date="2019-10" db="EMBL/GenBank/DDBJ databases">
        <title>Whole-genome sequence of the extremophile Heliorestis acidaminivorans DSM 24790.</title>
        <authorList>
            <person name="Kyndt J.A."/>
            <person name="Meyer T.E."/>
        </authorList>
    </citation>
    <scope>NUCLEOTIDE SEQUENCE [LARGE SCALE GENOMIC DNA]</scope>
    <source>
        <strain evidence="2 3">DSM 24790</strain>
    </source>
</reference>
<dbReference type="AlphaFoldDB" id="A0A6I0F9W2"/>
<evidence type="ECO:0000313" key="2">
    <source>
        <dbReference type="EMBL" id="KAB2954328.1"/>
    </source>
</evidence>
<dbReference type="PANTHER" id="PTHR39161:SF2">
    <property type="entry name" value="ADAPTER PROTEIN MECA 2"/>
    <property type="match status" value="1"/>
</dbReference>
<accession>A0A6I0F9W2</accession>
<keyword evidence="3" id="KW-1185">Reference proteome</keyword>
<dbReference type="PANTHER" id="PTHR39161">
    <property type="entry name" value="ADAPTER PROTEIN MECA"/>
    <property type="match status" value="1"/>
</dbReference>
<protein>
    <submittedName>
        <fullName evidence="2">Adaptor protein MecA</fullName>
    </submittedName>
</protein>
<evidence type="ECO:0000256" key="1">
    <source>
        <dbReference type="ARBA" id="ARBA00005397"/>
    </source>
</evidence>
<dbReference type="InterPro" id="IPR038471">
    <property type="entry name" value="MecA_C_sf"/>
</dbReference>
<comment type="caution">
    <text evidence="2">The sequence shown here is derived from an EMBL/GenBank/DDBJ whole genome shotgun (WGS) entry which is preliminary data.</text>
</comment>
<evidence type="ECO:0000313" key="3">
    <source>
        <dbReference type="Proteomes" id="UP000468766"/>
    </source>
</evidence>
<name>A0A6I0F9W2_9FIRM</name>
<sequence>MRQGKGKKRAMKIEKMDQERLQLLVSTSELTQYDIDIKDLWQNTAGAQKFFLSIMKKLKKKQINHLEQEDIDFSVEAIGLVPEGVIVILNQCGYYVQEQECIAINEDATLIDDKLCFSFSNLEDLYELCQRLKNIGKEEGSLYHYKDSFYLILPDSEATSSQTIALLGEYGEKSNLMTCVLYEHGTLIEKYEAPRFVSQLF</sequence>
<comment type="similarity">
    <text evidence="1">Belongs to the MecA family.</text>
</comment>
<organism evidence="2 3">
    <name type="scientific">Heliorestis acidaminivorans</name>
    <dbReference type="NCBI Taxonomy" id="553427"/>
    <lineage>
        <taxon>Bacteria</taxon>
        <taxon>Bacillati</taxon>
        <taxon>Bacillota</taxon>
        <taxon>Clostridia</taxon>
        <taxon>Eubacteriales</taxon>
        <taxon>Heliobacteriaceae</taxon>
        <taxon>Heliorestis</taxon>
    </lineage>
</organism>
<dbReference type="InterPro" id="IPR008681">
    <property type="entry name" value="Neg-reg_MecA"/>
</dbReference>
<dbReference type="Proteomes" id="UP000468766">
    <property type="component" value="Unassembled WGS sequence"/>
</dbReference>
<proteinExistence type="inferred from homology"/>
<dbReference type="Gene3D" id="3.30.70.1950">
    <property type="match status" value="1"/>
</dbReference>
<dbReference type="OrthoDB" id="2085234at2"/>